<sequence>MLLVELVCVIAVWLDLERSSRACHKLMIAFIPLSSLRLCMC</sequence>
<reference evidence="2" key="2">
    <citation type="submission" date="2012-06" db="EMBL/GenBank/DDBJ databases">
        <authorList>
            <person name="Yu Y."/>
            <person name="Currie J."/>
            <person name="Lomeli R."/>
            <person name="Angelova A."/>
            <person name="Collura K."/>
            <person name="Wissotski M."/>
            <person name="Campos D."/>
            <person name="Kudrna D."/>
            <person name="Golser W."/>
            <person name="Ashely E."/>
            <person name="Descour A."/>
            <person name="Fernandes J."/>
            <person name="Soderlund C."/>
            <person name="Walbot V."/>
        </authorList>
    </citation>
    <scope>NUCLEOTIDE SEQUENCE</scope>
    <source>
        <strain evidence="2">B73</strain>
    </source>
</reference>
<proteinExistence type="evidence at transcript level"/>
<feature type="chain" id="PRO_5002939245" evidence="1">
    <location>
        <begin position="23"/>
        <end position="41"/>
    </location>
</feature>
<keyword evidence="1" id="KW-0732">Signal</keyword>
<accession>C4J1F3</accession>
<protein>
    <submittedName>
        <fullName evidence="2">Uncharacterized protein</fullName>
    </submittedName>
</protein>
<evidence type="ECO:0000313" key="2">
    <source>
        <dbReference type="EMBL" id="ACR35003.1"/>
    </source>
</evidence>
<name>C4J1F3_MAIZE</name>
<dbReference type="EMBL" id="BT084650">
    <property type="protein sequence ID" value="ACR35003.1"/>
    <property type="molecule type" value="mRNA"/>
</dbReference>
<evidence type="ECO:0000256" key="1">
    <source>
        <dbReference type="SAM" id="SignalP"/>
    </source>
</evidence>
<reference evidence="2" key="1">
    <citation type="journal article" date="2009" name="PLoS Genet.">
        <title>Sequencing, mapping, and analysis of 27,455 maize full-length cDNAs.</title>
        <authorList>
            <person name="Soderlund C."/>
            <person name="Descour A."/>
            <person name="Kudrna D."/>
            <person name="Bomhoff M."/>
            <person name="Boyd L."/>
            <person name="Currie J."/>
            <person name="Angelova A."/>
            <person name="Collura K."/>
            <person name="Wissotski M."/>
            <person name="Ashley E."/>
            <person name="Morrow D."/>
            <person name="Fernandes J."/>
            <person name="Walbot V."/>
            <person name="Yu Y."/>
        </authorList>
    </citation>
    <scope>NUCLEOTIDE SEQUENCE</scope>
    <source>
        <strain evidence="2">B73</strain>
    </source>
</reference>
<dbReference type="AlphaFoldDB" id="C4J1F3"/>
<feature type="signal peptide" evidence="1">
    <location>
        <begin position="1"/>
        <end position="22"/>
    </location>
</feature>
<organism evidence="2">
    <name type="scientific">Zea mays</name>
    <name type="common">Maize</name>
    <dbReference type="NCBI Taxonomy" id="4577"/>
    <lineage>
        <taxon>Eukaryota</taxon>
        <taxon>Viridiplantae</taxon>
        <taxon>Streptophyta</taxon>
        <taxon>Embryophyta</taxon>
        <taxon>Tracheophyta</taxon>
        <taxon>Spermatophyta</taxon>
        <taxon>Magnoliopsida</taxon>
        <taxon>Liliopsida</taxon>
        <taxon>Poales</taxon>
        <taxon>Poaceae</taxon>
        <taxon>PACMAD clade</taxon>
        <taxon>Panicoideae</taxon>
        <taxon>Andropogonodae</taxon>
        <taxon>Andropogoneae</taxon>
        <taxon>Tripsacinae</taxon>
        <taxon>Zea</taxon>
    </lineage>
</organism>